<accession>A0A1X1WNM7</accession>
<dbReference type="Proteomes" id="UP000193622">
    <property type="component" value="Unassembled WGS sequence"/>
</dbReference>
<feature type="transmembrane region" description="Helical" evidence="1">
    <location>
        <begin position="110"/>
        <end position="130"/>
    </location>
</feature>
<reference evidence="2 3" key="1">
    <citation type="submission" date="2016-01" db="EMBL/GenBank/DDBJ databases">
        <title>The new phylogeny of the genus Mycobacterium.</title>
        <authorList>
            <person name="Tarcisio F."/>
            <person name="Conor M."/>
            <person name="Antonella G."/>
            <person name="Elisabetta G."/>
            <person name="Giulia F.S."/>
            <person name="Sara T."/>
            <person name="Anna F."/>
            <person name="Clotilde B."/>
            <person name="Roberto B."/>
            <person name="Veronica D.S."/>
            <person name="Fabio R."/>
            <person name="Monica P."/>
            <person name="Olivier J."/>
            <person name="Enrico T."/>
            <person name="Nicola S."/>
        </authorList>
    </citation>
    <scope>NUCLEOTIDE SEQUENCE [LARGE SCALE GENOMIC DNA]</scope>
    <source>
        <strain evidence="2 3">DSM 45541</strain>
    </source>
</reference>
<feature type="transmembrane region" description="Helical" evidence="1">
    <location>
        <begin position="171"/>
        <end position="190"/>
    </location>
</feature>
<keyword evidence="1" id="KW-1133">Transmembrane helix</keyword>
<feature type="transmembrane region" description="Helical" evidence="1">
    <location>
        <begin position="38"/>
        <end position="59"/>
    </location>
</feature>
<evidence type="ECO:0000313" key="3">
    <source>
        <dbReference type="Proteomes" id="UP000193622"/>
    </source>
</evidence>
<name>A0A1X1WNM7_MYCIR</name>
<comment type="caution">
    <text evidence="2">The sequence shown here is derived from an EMBL/GenBank/DDBJ whole genome shotgun (WGS) entry which is preliminary data.</text>
</comment>
<evidence type="ECO:0000256" key="1">
    <source>
        <dbReference type="SAM" id="Phobius"/>
    </source>
</evidence>
<sequence length="199" mass="21074">MAALASLTRQCWLFAVGSTLFALATAPGFPAWAGAGTATLLCFAGSWFFTTAAWMQLVLSERTKRFEWYSAAVQFAGTLLFNVSTGAAVWAHAVNEERRYVWVPDVTGSVFFLVSGALAMMAVTAVTGLLELRSRDWLAGAVNLIGCVAFGVSAVAAFIRTNGVTEDEVLANLGTFVGALCFLTASLLELPRTESAGRG</sequence>
<gene>
    <name evidence="2" type="ORF">AWC12_13455</name>
</gene>
<protein>
    <submittedName>
        <fullName evidence="2">Uncharacterized protein</fullName>
    </submittedName>
</protein>
<feature type="transmembrane region" description="Helical" evidence="1">
    <location>
        <begin position="71"/>
        <end position="90"/>
    </location>
</feature>
<feature type="transmembrane region" description="Helical" evidence="1">
    <location>
        <begin position="137"/>
        <end position="159"/>
    </location>
</feature>
<feature type="transmembrane region" description="Helical" evidence="1">
    <location>
        <begin position="12"/>
        <end position="32"/>
    </location>
</feature>
<keyword evidence="1" id="KW-0472">Membrane</keyword>
<dbReference type="EMBL" id="LQPC01000029">
    <property type="protein sequence ID" value="ORV88225.1"/>
    <property type="molecule type" value="Genomic_DNA"/>
</dbReference>
<evidence type="ECO:0000313" key="2">
    <source>
        <dbReference type="EMBL" id="ORV88225.1"/>
    </source>
</evidence>
<keyword evidence="1" id="KW-0812">Transmembrane</keyword>
<organism evidence="2 3">
    <name type="scientific">Mycolicibacterium iranicum</name>
    <name type="common">Mycobacterium iranicum</name>
    <dbReference type="NCBI Taxonomy" id="912594"/>
    <lineage>
        <taxon>Bacteria</taxon>
        <taxon>Bacillati</taxon>
        <taxon>Actinomycetota</taxon>
        <taxon>Actinomycetes</taxon>
        <taxon>Mycobacteriales</taxon>
        <taxon>Mycobacteriaceae</taxon>
        <taxon>Mycolicibacterium</taxon>
    </lineage>
</organism>
<dbReference type="AlphaFoldDB" id="A0A1X1WNM7"/>
<proteinExistence type="predicted"/>